<dbReference type="OrthoDB" id="9788468at2"/>
<evidence type="ECO:0000259" key="1">
    <source>
        <dbReference type="PROSITE" id="PS51819"/>
    </source>
</evidence>
<dbReference type="PANTHER" id="PTHR36503:SF1">
    <property type="entry name" value="BLR2520 PROTEIN"/>
    <property type="match status" value="1"/>
</dbReference>
<organism evidence="2 3">
    <name type="scientific">Mastigocoleus testarum BC008</name>
    <dbReference type="NCBI Taxonomy" id="371196"/>
    <lineage>
        <taxon>Bacteria</taxon>
        <taxon>Bacillati</taxon>
        <taxon>Cyanobacteriota</taxon>
        <taxon>Cyanophyceae</taxon>
        <taxon>Nostocales</taxon>
        <taxon>Hapalosiphonaceae</taxon>
        <taxon>Mastigocoleus</taxon>
    </lineage>
</organism>
<evidence type="ECO:0000313" key="3">
    <source>
        <dbReference type="Proteomes" id="UP000053372"/>
    </source>
</evidence>
<dbReference type="Gene3D" id="3.10.180.10">
    <property type="entry name" value="2,3-Dihydroxybiphenyl 1,2-Dioxygenase, domain 1"/>
    <property type="match status" value="1"/>
</dbReference>
<dbReference type="PROSITE" id="PS51819">
    <property type="entry name" value="VOC"/>
    <property type="match status" value="1"/>
</dbReference>
<dbReference type="EMBL" id="LMTZ01000013">
    <property type="protein sequence ID" value="KST69852.1"/>
    <property type="molecule type" value="Genomic_DNA"/>
</dbReference>
<dbReference type="SUPFAM" id="SSF54593">
    <property type="entry name" value="Glyoxalase/Bleomycin resistance protein/Dihydroxybiphenyl dioxygenase"/>
    <property type="match status" value="1"/>
</dbReference>
<keyword evidence="3" id="KW-1185">Reference proteome</keyword>
<reference evidence="2 3" key="1">
    <citation type="journal article" date="2015" name="Genome Announc.">
        <title>Draft Genome of the Euendolithic (true boring) Cyanobacterium Mastigocoleus testarum strain BC008.</title>
        <authorList>
            <person name="Guida B.S."/>
            <person name="Garcia-Pichel F."/>
        </authorList>
    </citation>
    <scope>NUCLEOTIDE SEQUENCE [LARGE SCALE GENOMIC DNA]</scope>
    <source>
        <strain evidence="2 3">BC008</strain>
    </source>
</reference>
<comment type="caution">
    <text evidence="2">The sequence shown here is derived from an EMBL/GenBank/DDBJ whole genome shotgun (WGS) entry which is preliminary data.</text>
</comment>
<name>A0A0V7ZZ31_9CYAN</name>
<dbReference type="Pfam" id="PF00903">
    <property type="entry name" value="Glyoxalase"/>
    <property type="match status" value="1"/>
</dbReference>
<dbReference type="AlphaFoldDB" id="A0A0V7ZZ31"/>
<feature type="domain" description="VOC" evidence="1">
    <location>
        <begin position="4"/>
        <end position="127"/>
    </location>
</feature>
<gene>
    <name evidence="2" type="ORF">BC008_36460</name>
</gene>
<dbReference type="Proteomes" id="UP000053372">
    <property type="component" value="Unassembled WGS sequence"/>
</dbReference>
<dbReference type="CDD" id="cd07251">
    <property type="entry name" value="VOC_like"/>
    <property type="match status" value="1"/>
</dbReference>
<dbReference type="InterPro" id="IPR004360">
    <property type="entry name" value="Glyas_Fos-R_dOase_dom"/>
</dbReference>
<dbReference type="InterPro" id="IPR037523">
    <property type="entry name" value="VOC_core"/>
</dbReference>
<evidence type="ECO:0000313" key="2">
    <source>
        <dbReference type="EMBL" id="KST69852.1"/>
    </source>
</evidence>
<sequence length="141" mass="15828">MRQKLNIVTLGVEDFQRSLNFYQNGLGWKTSSASTENIAFFQLGGIVFALYPRDKLAEDVTIAPEGHGFSGITLAYNAKNEAEVDEVLRNVEKLGAKIVKKAQKVFWGGYSGYFADLDGHLWEVAWNPFFEFDDSDNLVLP</sequence>
<accession>A0A0V7ZZ31</accession>
<proteinExistence type="predicted"/>
<dbReference type="InterPro" id="IPR029068">
    <property type="entry name" value="Glyas_Bleomycin-R_OHBP_Dase"/>
</dbReference>
<protein>
    <submittedName>
        <fullName evidence="2">Glyoxalase</fullName>
    </submittedName>
</protein>
<dbReference type="PANTHER" id="PTHR36503">
    <property type="entry name" value="BLR2520 PROTEIN"/>
    <property type="match status" value="1"/>
</dbReference>
<dbReference type="RefSeq" id="WP_027844773.1">
    <property type="nucleotide sequence ID" value="NZ_LMTZ01000013.1"/>
</dbReference>